<dbReference type="STRING" id="349064.SAMN05660429_01095"/>
<dbReference type="InterPro" id="IPR035952">
    <property type="entry name" value="Rhomboid-like_sf"/>
</dbReference>
<keyword evidence="7" id="KW-0378">Hydrolase</keyword>
<dbReference type="InterPro" id="IPR022764">
    <property type="entry name" value="Peptidase_S54_rhomboid_dom"/>
</dbReference>
<keyword evidence="8" id="KW-1185">Reference proteome</keyword>
<dbReference type="Pfam" id="PF01694">
    <property type="entry name" value="Rhomboid"/>
    <property type="match status" value="1"/>
</dbReference>
<sequence length="203" mass="23029">MFTFSLKQWPLKKQQCLPPIAIAVIALCFWMFESALYQDLVWDRQSISLGEYWRLVTGHFFHSNTIHLLLNLGALALLWALQGNHYTAKQYFTLVFVSALVIGILMFYFSPSIQRYVGLSGILHGIFVYGAIMDIKARIANGKLLFVCLWIKIAYEQFSEPNKALANLIEANVAIDAHLFGAIVGTIFTLVYLALIHAKKQNK</sequence>
<accession>A0A1I0BXZ1</accession>
<dbReference type="SUPFAM" id="SSF144091">
    <property type="entry name" value="Rhomboid-like"/>
    <property type="match status" value="1"/>
</dbReference>
<feature type="transmembrane region" description="Helical" evidence="5">
    <location>
        <begin position="20"/>
        <end position="40"/>
    </location>
</feature>
<feature type="transmembrane region" description="Helical" evidence="5">
    <location>
        <begin position="175"/>
        <end position="195"/>
    </location>
</feature>
<dbReference type="Gene3D" id="1.20.1540.10">
    <property type="entry name" value="Rhomboid-like"/>
    <property type="match status" value="1"/>
</dbReference>
<evidence type="ECO:0000313" key="7">
    <source>
        <dbReference type="EMBL" id="SET12043.1"/>
    </source>
</evidence>
<dbReference type="RefSeq" id="WP_245732072.1">
    <property type="nucleotide sequence ID" value="NZ_AP027363.1"/>
</dbReference>
<name>A0A1I0BXZ1_THASX</name>
<keyword evidence="3 5" id="KW-1133">Transmembrane helix</keyword>
<keyword evidence="2 5" id="KW-0812">Transmembrane</keyword>
<protein>
    <submittedName>
        <fullName evidence="7">Rhomboid family GlyGly-CTERM serine protease</fullName>
    </submittedName>
</protein>
<keyword evidence="7" id="KW-0645">Protease</keyword>
<feature type="transmembrane region" description="Helical" evidence="5">
    <location>
        <begin position="60"/>
        <end position="79"/>
    </location>
</feature>
<dbReference type="GO" id="GO:0016020">
    <property type="term" value="C:membrane"/>
    <property type="evidence" value="ECO:0007669"/>
    <property type="project" value="UniProtKB-SubCell"/>
</dbReference>
<dbReference type="InterPro" id="IPR050925">
    <property type="entry name" value="Rhomboid_protease_S54"/>
</dbReference>
<comment type="subcellular location">
    <subcellularLocation>
        <location evidence="1">Membrane</location>
        <topology evidence="1">Multi-pass membrane protein</topology>
    </subcellularLocation>
</comment>
<dbReference type="PANTHER" id="PTHR43731:SF16">
    <property type="entry name" value="RHOMBOSORTASE"/>
    <property type="match status" value="1"/>
</dbReference>
<dbReference type="EMBL" id="FOHK01000004">
    <property type="protein sequence ID" value="SET12043.1"/>
    <property type="molecule type" value="Genomic_DNA"/>
</dbReference>
<proteinExistence type="predicted"/>
<evidence type="ECO:0000256" key="3">
    <source>
        <dbReference type="ARBA" id="ARBA00022989"/>
    </source>
</evidence>
<dbReference type="Proteomes" id="UP000199308">
    <property type="component" value="Unassembled WGS sequence"/>
</dbReference>
<dbReference type="InterPro" id="IPR023826">
    <property type="entry name" value="Rhom-like_SP_proteobac"/>
</dbReference>
<evidence type="ECO:0000256" key="2">
    <source>
        <dbReference type="ARBA" id="ARBA00022692"/>
    </source>
</evidence>
<dbReference type="PANTHER" id="PTHR43731">
    <property type="entry name" value="RHOMBOID PROTEASE"/>
    <property type="match status" value="1"/>
</dbReference>
<organism evidence="7 8">
    <name type="scientific">Thalassotalea agarivorans</name>
    <name type="common">Thalassomonas agarivorans</name>
    <dbReference type="NCBI Taxonomy" id="349064"/>
    <lineage>
        <taxon>Bacteria</taxon>
        <taxon>Pseudomonadati</taxon>
        <taxon>Pseudomonadota</taxon>
        <taxon>Gammaproteobacteria</taxon>
        <taxon>Alteromonadales</taxon>
        <taxon>Colwelliaceae</taxon>
        <taxon>Thalassotalea</taxon>
    </lineage>
</organism>
<feature type="domain" description="Peptidase S54 rhomboid" evidence="6">
    <location>
        <begin position="50"/>
        <end position="193"/>
    </location>
</feature>
<feature type="transmembrane region" description="Helical" evidence="5">
    <location>
        <begin position="116"/>
        <end position="132"/>
    </location>
</feature>
<dbReference type="AlphaFoldDB" id="A0A1I0BXZ1"/>
<evidence type="ECO:0000313" key="8">
    <source>
        <dbReference type="Proteomes" id="UP000199308"/>
    </source>
</evidence>
<keyword evidence="4 5" id="KW-0472">Membrane</keyword>
<evidence type="ECO:0000256" key="5">
    <source>
        <dbReference type="SAM" id="Phobius"/>
    </source>
</evidence>
<dbReference type="GO" id="GO:0006508">
    <property type="term" value="P:proteolysis"/>
    <property type="evidence" value="ECO:0007669"/>
    <property type="project" value="UniProtKB-KW"/>
</dbReference>
<dbReference type="GO" id="GO:0004252">
    <property type="term" value="F:serine-type endopeptidase activity"/>
    <property type="evidence" value="ECO:0007669"/>
    <property type="project" value="InterPro"/>
</dbReference>
<evidence type="ECO:0000256" key="4">
    <source>
        <dbReference type="ARBA" id="ARBA00023136"/>
    </source>
</evidence>
<evidence type="ECO:0000256" key="1">
    <source>
        <dbReference type="ARBA" id="ARBA00004141"/>
    </source>
</evidence>
<gene>
    <name evidence="7" type="ORF">SAMN05660429_01095</name>
</gene>
<dbReference type="NCBIfam" id="TIGR03902">
    <property type="entry name" value="rhom_GG_sort"/>
    <property type="match status" value="1"/>
</dbReference>
<reference evidence="7 8" key="1">
    <citation type="submission" date="2016-10" db="EMBL/GenBank/DDBJ databases">
        <authorList>
            <person name="de Groot N.N."/>
        </authorList>
    </citation>
    <scope>NUCLEOTIDE SEQUENCE [LARGE SCALE GENOMIC DNA]</scope>
    <source>
        <strain evidence="7 8">DSM 19706</strain>
    </source>
</reference>
<feature type="transmembrane region" description="Helical" evidence="5">
    <location>
        <begin position="91"/>
        <end position="110"/>
    </location>
</feature>
<evidence type="ECO:0000259" key="6">
    <source>
        <dbReference type="Pfam" id="PF01694"/>
    </source>
</evidence>